<evidence type="ECO:0000313" key="2">
    <source>
        <dbReference type="Proteomes" id="UP001221757"/>
    </source>
</evidence>
<dbReference type="InterPro" id="IPR032675">
    <property type="entry name" value="LRR_dom_sf"/>
</dbReference>
<comment type="caution">
    <text evidence="1">The sequence shown here is derived from an EMBL/GenBank/DDBJ whole genome shotgun (WGS) entry which is preliminary data.</text>
</comment>
<protein>
    <recommendedName>
        <fullName evidence="3">F-box domain-containing protein</fullName>
    </recommendedName>
</protein>
<name>A0AAD7G6B6_MYCRO</name>
<sequence>MYCVWEATIGVESETRSIRVSDGPLVLANVCKAWREIAINLPPLYSRIRLRHHPRDRDVVARYLRQTWLPRVGGHPMEVDMSSAGDDPREDPVLSALAQYSVQWRSLDMLMERQISGPDAIDEIRGRIPLLRKLKFAVDRHLGPPSTPIMAFSDAPELREVDLSDCSLRWISLPWTQLTSIQFSLSSIDNHSMWMSILRHTSRLETLCISPSQPFFGHIPALVQLDCLHTLKFKADPDFLDSFTVPTLKCLALGRLSRSDLPALRRFLTRSRCSLHSISMDRTPQDVVASVLASVTTLSEVRLTDID</sequence>
<accession>A0AAD7G6B6</accession>
<dbReference type="Gene3D" id="3.80.10.10">
    <property type="entry name" value="Ribonuclease Inhibitor"/>
    <property type="match status" value="1"/>
</dbReference>
<dbReference type="AlphaFoldDB" id="A0AAD7G6B6"/>
<dbReference type="Proteomes" id="UP001221757">
    <property type="component" value="Unassembled WGS sequence"/>
</dbReference>
<dbReference type="SUPFAM" id="SSF52047">
    <property type="entry name" value="RNI-like"/>
    <property type="match status" value="1"/>
</dbReference>
<evidence type="ECO:0008006" key="3">
    <source>
        <dbReference type="Google" id="ProtNLM"/>
    </source>
</evidence>
<evidence type="ECO:0000313" key="1">
    <source>
        <dbReference type="EMBL" id="KAJ7671856.1"/>
    </source>
</evidence>
<reference evidence="1" key="1">
    <citation type="submission" date="2023-03" db="EMBL/GenBank/DDBJ databases">
        <title>Massive genome expansion in bonnet fungi (Mycena s.s.) driven by repeated elements and novel gene families across ecological guilds.</title>
        <authorList>
            <consortium name="Lawrence Berkeley National Laboratory"/>
            <person name="Harder C.B."/>
            <person name="Miyauchi S."/>
            <person name="Viragh M."/>
            <person name="Kuo A."/>
            <person name="Thoen E."/>
            <person name="Andreopoulos B."/>
            <person name="Lu D."/>
            <person name="Skrede I."/>
            <person name="Drula E."/>
            <person name="Henrissat B."/>
            <person name="Morin E."/>
            <person name="Kohler A."/>
            <person name="Barry K."/>
            <person name="LaButti K."/>
            <person name="Morin E."/>
            <person name="Salamov A."/>
            <person name="Lipzen A."/>
            <person name="Mereny Z."/>
            <person name="Hegedus B."/>
            <person name="Baldrian P."/>
            <person name="Stursova M."/>
            <person name="Weitz H."/>
            <person name="Taylor A."/>
            <person name="Grigoriev I.V."/>
            <person name="Nagy L.G."/>
            <person name="Martin F."/>
            <person name="Kauserud H."/>
        </authorList>
    </citation>
    <scope>NUCLEOTIDE SEQUENCE</scope>
    <source>
        <strain evidence="1">CBHHK067</strain>
    </source>
</reference>
<organism evidence="1 2">
    <name type="scientific">Mycena rosella</name>
    <name type="common">Pink bonnet</name>
    <name type="synonym">Agaricus rosellus</name>
    <dbReference type="NCBI Taxonomy" id="1033263"/>
    <lineage>
        <taxon>Eukaryota</taxon>
        <taxon>Fungi</taxon>
        <taxon>Dikarya</taxon>
        <taxon>Basidiomycota</taxon>
        <taxon>Agaricomycotina</taxon>
        <taxon>Agaricomycetes</taxon>
        <taxon>Agaricomycetidae</taxon>
        <taxon>Agaricales</taxon>
        <taxon>Marasmiineae</taxon>
        <taxon>Mycenaceae</taxon>
        <taxon>Mycena</taxon>
    </lineage>
</organism>
<proteinExistence type="predicted"/>
<gene>
    <name evidence="1" type="ORF">B0H17DRAFT_192492</name>
</gene>
<keyword evidence="2" id="KW-1185">Reference proteome</keyword>
<dbReference type="EMBL" id="JARKIE010000171">
    <property type="protein sequence ID" value="KAJ7671856.1"/>
    <property type="molecule type" value="Genomic_DNA"/>
</dbReference>